<feature type="region of interest" description="Disordered" evidence="1">
    <location>
        <begin position="1"/>
        <end position="76"/>
    </location>
</feature>
<feature type="compositionally biased region" description="Polar residues" evidence="1">
    <location>
        <begin position="52"/>
        <end position="76"/>
    </location>
</feature>
<feature type="non-terminal residue" evidence="2">
    <location>
        <position position="1"/>
    </location>
</feature>
<dbReference type="EMBL" id="PJQL01001147">
    <property type="protein sequence ID" value="RCH90279.1"/>
    <property type="molecule type" value="Genomic_DNA"/>
</dbReference>
<protein>
    <submittedName>
        <fullName evidence="2">Uncharacterized protein</fullName>
    </submittedName>
</protein>
<dbReference type="AlphaFoldDB" id="A0A367JK82"/>
<evidence type="ECO:0000256" key="1">
    <source>
        <dbReference type="SAM" id="MobiDB-lite"/>
    </source>
</evidence>
<dbReference type="Proteomes" id="UP000252139">
    <property type="component" value="Unassembled WGS sequence"/>
</dbReference>
<evidence type="ECO:0000313" key="2">
    <source>
        <dbReference type="EMBL" id="RCH90279.1"/>
    </source>
</evidence>
<reference evidence="2 3" key="1">
    <citation type="journal article" date="2018" name="G3 (Bethesda)">
        <title>Phylogenetic and Phylogenomic Definition of Rhizopus Species.</title>
        <authorList>
            <person name="Gryganskyi A.P."/>
            <person name="Golan J."/>
            <person name="Dolatabadi S."/>
            <person name="Mondo S."/>
            <person name="Robb S."/>
            <person name="Idnurm A."/>
            <person name="Muszewska A."/>
            <person name="Steczkiewicz K."/>
            <person name="Masonjones S."/>
            <person name="Liao H.L."/>
            <person name="Gajdeczka M.T."/>
            <person name="Anike F."/>
            <person name="Vuek A."/>
            <person name="Anishchenko I.M."/>
            <person name="Voigt K."/>
            <person name="de Hoog G.S."/>
            <person name="Smith M.E."/>
            <person name="Heitman J."/>
            <person name="Vilgalys R."/>
            <person name="Stajich J.E."/>
        </authorList>
    </citation>
    <scope>NUCLEOTIDE SEQUENCE [LARGE SCALE GENOMIC DNA]</scope>
    <source>
        <strain evidence="2 3">CBS 357.93</strain>
    </source>
</reference>
<evidence type="ECO:0000313" key="3">
    <source>
        <dbReference type="Proteomes" id="UP000252139"/>
    </source>
</evidence>
<proteinExistence type="predicted"/>
<gene>
    <name evidence="2" type="ORF">CU097_000533</name>
</gene>
<sequence length="233" mass="25410">LIEGHERWLSINGRDNESSDEETKVDVEDDDGWDFGTVKAAASPLPKPAAPQMQTSSSQYSITHLNGVPSSPSMRQLPQITTKDQFSPQSSSPHPASKVSWLMAKSAMEARRSIGEFEDTSQNTVRAADSSANNRASNRTSLIQKAMNFSPLPQLPSKSTSSRSISTIASAKTNNGDTQILETILPILDKLQKNCKNHKSLAAMESLQKSLISVERELPGTIKTLFQEASQLL</sequence>
<feature type="compositionally biased region" description="Basic and acidic residues" evidence="1">
    <location>
        <begin position="1"/>
        <end position="26"/>
    </location>
</feature>
<accession>A0A367JK82</accession>
<name>A0A367JK82_RHIAZ</name>
<organism evidence="2 3">
    <name type="scientific">Rhizopus azygosporus</name>
    <name type="common">Rhizopus microsporus var. azygosporus</name>
    <dbReference type="NCBI Taxonomy" id="86630"/>
    <lineage>
        <taxon>Eukaryota</taxon>
        <taxon>Fungi</taxon>
        <taxon>Fungi incertae sedis</taxon>
        <taxon>Mucoromycota</taxon>
        <taxon>Mucoromycotina</taxon>
        <taxon>Mucoromycetes</taxon>
        <taxon>Mucorales</taxon>
        <taxon>Mucorineae</taxon>
        <taxon>Rhizopodaceae</taxon>
        <taxon>Rhizopus</taxon>
    </lineage>
</organism>
<keyword evidence="3" id="KW-1185">Reference proteome</keyword>
<comment type="caution">
    <text evidence="2">The sequence shown here is derived from an EMBL/GenBank/DDBJ whole genome shotgun (WGS) entry which is preliminary data.</text>
</comment>